<reference evidence="1" key="1">
    <citation type="journal article" date="2014" name="Front. Microbiol.">
        <title>High frequency of phylogenetically diverse reductive dehalogenase-homologous genes in deep subseafloor sedimentary metagenomes.</title>
        <authorList>
            <person name="Kawai M."/>
            <person name="Futagami T."/>
            <person name="Toyoda A."/>
            <person name="Takaki Y."/>
            <person name="Nishi S."/>
            <person name="Hori S."/>
            <person name="Arai W."/>
            <person name="Tsubouchi T."/>
            <person name="Morono Y."/>
            <person name="Uchiyama I."/>
            <person name="Ito T."/>
            <person name="Fujiyama A."/>
            <person name="Inagaki F."/>
            <person name="Takami H."/>
        </authorList>
    </citation>
    <scope>NUCLEOTIDE SEQUENCE</scope>
    <source>
        <strain evidence="1">Expedition CK06-06</strain>
    </source>
</reference>
<organism evidence="1">
    <name type="scientific">marine sediment metagenome</name>
    <dbReference type="NCBI Taxonomy" id="412755"/>
    <lineage>
        <taxon>unclassified sequences</taxon>
        <taxon>metagenomes</taxon>
        <taxon>ecological metagenomes</taxon>
    </lineage>
</organism>
<dbReference type="AlphaFoldDB" id="X1FWE8"/>
<evidence type="ECO:0000313" key="1">
    <source>
        <dbReference type="EMBL" id="GAH33654.1"/>
    </source>
</evidence>
<name>X1FWE8_9ZZZZ</name>
<proteinExistence type="predicted"/>
<comment type="caution">
    <text evidence="1">The sequence shown here is derived from an EMBL/GenBank/DDBJ whole genome shotgun (WGS) entry which is preliminary data.</text>
</comment>
<sequence>MAERVIGVIEFARDVLGIELSEFQEKVLRQVERGEKLILMRRGKKTTVARVWDEYSRRGIPPIVRARDYKIKGD</sequence>
<gene>
    <name evidence="1" type="ORF">S03H2_12897</name>
</gene>
<dbReference type="EMBL" id="BARU01006557">
    <property type="protein sequence ID" value="GAH33654.1"/>
    <property type="molecule type" value="Genomic_DNA"/>
</dbReference>
<protein>
    <submittedName>
        <fullName evidence="1">Uncharacterized protein</fullName>
    </submittedName>
</protein>
<accession>X1FWE8</accession>